<feature type="chain" id="PRO_5002875046" evidence="5">
    <location>
        <begin position="26"/>
        <end position="187"/>
    </location>
</feature>
<proteinExistence type="predicted"/>
<evidence type="ECO:0000313" key="8">
    <source>
        <dbReference type="Proteomes" id="UP000007089"/>
    </source>
</evidence>
<dbReference type="Proteomes" id="UP000007089">
    <property type="component" value="Chromosome"/>
</dbReference>
<evidence type="ECO:0000256" key="4">
    <source>
        <dbReference type="PROSITE-ProRule" id="PRU00433"/>
    </source>
</evidence>
<dbReference type="InterPro" id="IPR051459">
    <property type="entry name" value="Cytochrome_c-type_DH"/>
</dbReference>
<dbReference type="RefSeq" id="WP_012634216.1">
    <property type="nucleotide sequence ID" value="NC_011891.1"/>
</dbReference>
<reference evidence="7" key="1">
    <citation type="submission" date="2009-01" db="EMBL/GenBank/DDBJ databases">
        <title>Complete sequence of Anaeromyxobacter dehalogenans 2CP-1.</title>
        <authorList>
            <consortium name="US DOE Joint Genome Institute"/>
            <person name="Lucas S."/>
            <person name="Copeland A."/>
            <person name="Lapidus A."/>
            <person name="Glavina del Rio T."/>
            <person name="Dalin E."/>
            <person name="Tice H."/>
            <person name="Bruce D."/>
            <person name="Goodwin L."/>
            <person name="Pitluck S."/>
            <person name="Saunders E."/>
            <person name="Brettin T."/>
            <person name="Detter J.C."/>
            <person name="Han C."/>
            <person name="Larimer F."/>
            <person name="Land M."/>
            <person name="Hauser L."/>
            <person name="Kyrpides N."/>
            <person name="Ovchinnikova G."/>
            <person name="Beliaev A.S."/>
            <person name="Richardson P."/>
        </authorList>
    </citation>
    <scope>NUCLEOTIDE SEQUENCE</scope>
    <source>
        <strain evidence="7">2CP-1</strain>
    </source>
</reference>
<dbReference type="InterPro" id="IPR009056">
    <property type="entry name" value="Cyt_c-like_dom"/>
</dbReference>
<dbReference type="EMBL" id="CP001359">
    <property type="protein sequence ID" value="ACL66498.1"/>
    <property type="molecule type" value="Genomic_DNA"/>
</dbReference>
<dbReference type="GO" id="GO:0046872">
    <property type="term" value="F:metal ion binding"/>
    <property type="evidence" value="ECO:0007669"/>
    <property type="project" value="UniProtKB-KW"/>
</dbReference>
<dbReference type="PANTHER" id="PTHR35008:SF4">
    <property type="entry name" value="BLL4482 PROTEIN"/>
    <property type="match status" value="1"/>
</dbReference>
<dbReference type="PROSITE" id="PS51007">
    <property type="entry name" value="CYTC"/>
    <property type="match status" value="1"/>
</dbReference>
<dbReference type="HOGENOM" id="CLU_117226_2_0_7"/>
<evidence type="ECO:0000259" key="6">
    <source>
        <dbReference type="PROSITE" id="PS51007"/>
    </source>
</evidence>
<feature type="signal peptide" evidence="5">
    <location>
        <begin position="1"/>
        <end position="25"/>
    </location>
</feature>
<dbReference type="GO" id="GO:0020037">
    <property type="term" value="F:heme binding"/>
    <property type="evidence" value="ECO:0007669"/>
    <property type="project" value="InterPro"/>
</dbReference>
<dbReference type="GO" id="GO:0009055">
    <property type="term" value="F:electron transfer activity"/>
    <property type="evidence" value="ECO:0007669"/>
    <property type="project" value="InterPro"/>
</dbReference>
<name>B8JG95_ANAD2</name>
<keyword evidence="3 4" id="KW-0408">Iron</keyword>
<keyword evidence="7" id="KW-0449">Lipoprotein</keyword>
<dbReference type="Gene3D" id="1.10.760.10">
    <property type="entry name" value="Cytochrome c-like domain"/>
    <property type="match status" value="1"/>
</dbReference>
<organism evidence="7 8">
    <name type="scientific">Anaeromyxobacter dehalogenans (strain ATCC BAA-258 / DSM 21875 / 2CP-1)</name>
    <dbReference type="NCBI Taxonomy" id="455488"/>
    <lineage>
        <taxon>Bacteria</taxon>
        <taxon>Pseudomonadati</taxon>
        <taxon>Myxococcota</taxon>
        <taxon>Myxococcia</taxon>
        <taxon>Myxococcales</taxon>
        <taxon>Cystobacterineae</taxon>
        <taxon>Anaeromyxobacteraceae</taxon>
        <taxon>Anaeromyxobacter</taxon>
    </lineage>
</organism>
<evidence type="ECO:0000256" key="5">
    <source>
        <dbReference type="SAM" id="SignalP"/>
    </source>
</evidence>
<accession>B8JG95</accession>
<keyword evidence="2 4" id="KW-0479">Metal-binding</keyword>
<dbReference type="SUPFAM" id="SSF46626">
    <property type="entry name" value="Cytochrome c"/>
    <property type="match status" value="1"/>
</dbReference>
<dbReference type="InterPro" id="IPR036909">
    <property type="entry name" value="Cyt_c-like_dom_sf"/>
</dbReference>
<dbReference type="KEGG" id="acp:A2cp1_3163"/>
<evidence type="ECO:0000313" key="7">
    <source>
        <dbReference type="EMBL" id="ACL66498.1"/>
    </source>
</evidence>
<evidence type="ECO:0000256" key="1">
    <source>
        <dbReference type="ARBA" id="ARBA00022617"/>
    </source>
</evidence>
<keyword evidence="5" id="KW-0732">Signal</keyword>
<keyword evidence="1 4" id="KW-0349">Heme</keyword>
<gene>
    <name evidence="7" type="ordered locus">A2cp1_3163</name>
</gene>
<dbReference type="AlphaFoldDB" id="B8JG95"/>
<protein>
    <submittedName>
        <fullName evidence="7">Lipoprotein</fullName>
    </submittedName>
</protein>
<feature type="domain" description="Cytochrome c" evidence="6">
    <location>
        <begin position="30"/>
        <end position="169"/>
    </location>
</feature>
<keyword evidence="8" id="KW-1185">Reference proteome</keyword>
<evidence type="ECO:0000256" key="2">
    <source>
        <dbReference type="ARBA" id="ARBA00022723"/>
    </source>
</evidence>
<evidence type="ECO:0000256" key="3">
    <source>
        <dbReference type="ARBA" id="ARBA00023004"/>
    </source>
</evidence>
<sequence>MKRIPTAALAAGALGLLAAATAPQAAGKDAAIARGKYLVTIAGCNDCHTPFKMGPNGAEPDMTRMLSGHPEQLRMPPAPALPEGPWGAVFSLTMTAASGPWGTTFSANLTPDRETGIGEWTEQEFKETLRTGRHRGRGRQILPPMPWPNATHLTDADLSAMFAFLRSIPPIKNRVPAPIPPAQAAAR</sequence>
<dbReference type="PANTHER" id="PTHR35008">
    <property type="entry name" value="BLL4482 PROTEIN-RELATED"/>
    <property type="match status" value="1"/>
</dbReference>